<comment type="similarity">
    <text evidence="1">Belongs to the protein kinase superfamily. CMGC Ser/Thr protein kinase family. CDC2/CDKX subfamily.</text>
</comment>
<comment type="catalytic activity">
    <reaction evidence="13">
        <text>L-seryl-[protein] + ATP = O-phospho-L-seryl-[protein] + ADP + H(+)</text>
        <dbReference type="Rhea" id="RHEA:17989"/>
        <dbReference type="Rhea" id="RHEA-COMP:9863"/>
        <dbReference type="Rhea" id="RHEA-COMP:11604"/>
        <dbReference type="ChEBI" id="CHEBI:15378"/>
        <dbReference type="ChEBI" id="CHEBI:29999"/>
        <dbReference type="ChEBI" id="CHEBI:30616"/>
        <dbReference type="ChEBI" id="CHEBI:83421"/>
        <dbReference type="ChEBI" id="CHEBI:456216"/>
        <dbReference type="EC" id="2.7.11.22"/>
    </reaction>
</comment>
<reference evidence="17 18" key="1">
    <citation type="submission" date="2020-10" db="EMBL/GenBank/DDBJ databases">
        <title>Plant Genome Project.</title>
        <authorList>
            <person name="Zhang R.-G."/>
        </authorList>
    </citation>
    <scope>NUCLEOTIDE SEQUENCE [LARGE SCALE GENOMIC DNA]</scope>
    <source>
        <strain evidence="17">FAFU-HL-1</strain>
        <tissue evidence="17">Leaf</tissue>
    </source>
</reference>
<dbReference type="PROSITE" id="PS00108">
    <property type="entry name" value="PROTEIN_KINASE_ST"/>
    <property type="match status" value="1"/>
</dbReference>
<evidence type="ECO:0000256" key="6">
    <source>
        <dbReference type="ARBA" id="ARBA00022679"/>
    </source>
</evidence>
<accession>A0A835N4Z2</accession>
<comment type="caution">
    <text evidence="17">The sequence shown here is derived from an EMBL/GenBank/DDBJ whole genome shotgun (WGS) entry which is preliminary data.</text>
</comment>
<evidence type="ECO:0000256" key="14">
    <source>
        <dbReference type="PROSITE-ProRule" id="PRU10141"/>
    </source>
</evidence>
<keyword evidence="7 14" id="KW-0547">Nucleotide-binding</keyword>
<dbReference type="AlphaFoldDB" id="A0A835N4Z2"/>
<evidence type="ECO:0000256" key="1">
    <source>
        <dbReference type="ARBA" id="ARBA00006485"/>
    </source>
</evidence>
<dbReference type="FunFam" id="3.30.200.20:FF:000545">
    <property type="entry name" value="CMGC family protein kinase"/>
    <property type="match status" value="1"/>
</dbReference>
<comment type="catalytic activity">
    <reaction evidence="11">
        <text>L-threonyl-[protein] + ATP = O-phospho-L-threonyl-[protein] + ADP + H(+)</text>
        <dbReference type="Rhea" id="RHEA:46608"/>
        <dbReference type="Rhea" id="RHEA-COMP:11060"/>
        <dbReference type="Rhea" id="RHEA-COMP:11605"/>
        <dbReference type="ChEBI" id="CHEBI:15378"/>
        <dbReference type="ChEBI" id="CHEBI:30013"/>
        <dbReference type="ChEBI" id="CHEBI:30616"/>
        <dbReference type="ChEBI" id="CHEBI:61977"/>
        <dbReference type="ChEBI" id="CHEBI:456216"/>
        <dbReference type="EC" id="2.7.11.22"/>
    </reaction>
</comment>
<evidence type="ECO:0000256" key="13">
    <source>
        <dbReference type="ARBA" id="ARBA00048367"/>
    </source>
</evidence>
<organism evidence="17 18">
    <name type="scientific">Salix dunnii</name>
    <dbReference type="NCBI Taxonomy" id="1413687"/>
    <lineage>
        <taxon>Eukaryota</taxon>
        <taxon>Viridiplantae</taxon>
        <taxon>Streptophyta</taxon>
        <taxon>Embryophyta</taxon>
        <taxon>Tracheophyta</taxon>
        <taxon>Spermatophyta</taxon>
        <taxon>Magnoliopsida</taxon>
        <taxon>eudicotyledons</taxon>
        <taxon>Gunneridae</taxon>
        <taxon>Pentapetalae</taxon>
        <taxon>rosids</taxon>
        <taxon>fabids</taxon>
        <taxon>Malpighiales</taxon>
        <taxon>Salicaceae</taxon>
        <taxon>Saliceae</taxon>
        <taxon>Salix</taxon>
    </lineage>
</organism>
<dbReference type="FunFam" id="1.10.510.10:FF:000104">
    <property type="entry name" value="serine/threonine-protein kinase MAK isoform X1"/>
    <property type="match status" value="1"/>
</dbReference>
<feature type="binding site" evidence="14">
    <location>
        <position position="33"/>
    </location>
    <ligand>
        <name>ATP</name>
        <dbReference type="ChEBI" id="CHEBI:30616"/>
    </ligand>
</feature>
<evidence type="ECO:0000256" key="8">
    <source>
        <dbReference type="ARBA" id="ARBA00022777"/>
    </source>
</evidence>
<dbReference type="InterPro" id="IPR017441">
    <property type="entry name" value="Protein_kinase_ATP_BS"/>
</dbReference>
<proteinExistence type="inferred from homology"/>
<keyword evidence="4 15" id="KW-0723">Serine/threonine-protein kinase</keyword>
<feature type="domain" description="Protein kinase" evidence="16">
    <location>
        <begin position="4"/>
        <end position="283"/>
    </location>
</feature>
<evidence type="ECO:0000256" key="12">
    <source>
        <dbReference type="ARBA" id="ARBA00048312"/>
    </source>
</evidence>
<keyword evidence="9 14" id="KW-0067">ATP-binding</keyword>
<dbReference type="GO" id="GO:0004707">
    <property type="term" value="F:MAP kinase activity"/>
    <property type="evidence" value="ECO:0007669"/>
    <property type="project" value="UniProtKB-EC"/>
</dbReference>
<evidence type="ECO:0000256" key="2">
    <source>
        <dbReference type="ARBA" id="ARBA00008832"/>
    </source>
</evidence>
<evidence type="ECO:0000313" key="17">
    <source>
        <dbReference type="EMBL" id="KAF9686322.1"/>
    </source>
</evidence>
<dbReference type="InterPro" id="IPR011009">
    <property type="entry name" value="Kinase-like_dom_sf"/>
</dbReference>
<keyword evidence="8" id="KW-0418">Kinase</keyword>
<keyword evidence="18" id="KW-1185">Reference proteome</keyword>
<evidence type="ECO:0000256" key="15">
    <source>
        <dbReference type="RuleBase" id="RU000304"/>
    </source>
</evidence>
<dbReference type="PROSITE" id="PS50011">
    <property type="entry name" value="PROTEIN_KINASE_DOM"/>
    <property type="match status" value="1"/>
</dbReference>
<protein>
    <recommendedName>
        <fullName evidence="3">cyclin-dependent kinase</fullName>
        <ecNumber evidence="3">2.7.11.22</ecNumber>
    </recommendedName>
</protein>
<comment type="similarity">
    <text evidence="2">Belongs to the protein kinase superfamily. CMGC Ser/Thr protein kinase family. MAP kinase subfamily.</text>
</comment>
<dbReference type="SMART" id="SM00220">
    <property type="entry name" value="S_TKc"/>
    <property type="match status" value="1"/>
</dbReference>
<dbReference type="EMBL" id="JADGMS010000003">
    <property type="protein sequence ID" value="KAF9686322.1"/>
    <property type="molecule type" value="Genomic_DNA"/>
</dbReference>
<dbReference type="InterPro" id="IPR008271">
    <property type="entry name" value="Ser/Thr_kinase_AS"/>
</dbReference>
<sequence length="428" mass="49061">MERYVLVKELGAGAFGSVRQAINQETGEIVAIKQIRRQYDSWEECLNLREVKSLQKLNHPKIVKLKELILANKLLYFVFECMEQNLYQVIADRKTLFSEAEVRDLCRQVFQGLAYMQNQGYFHRDLKPENLLVTGGAVKIADFGLARETNSRPPYTQYVSTRWYRAPEVILQSDFYNSKVDMWAMGAIMAELFTLRPLFPGTGEADQMQRICSVLGTPTMDSWADGIHLARTINYQFPEFDGVPLSALIPSASEDAISLISMLCSWNPCNRPTADEALNHPFFRRQTTMPTIPSCHNLHKESCKNLTRYLFDLYTIADQLQVVLKVEGKAFQDISALNYGYQSSSSKKLQVFESRFKTLLVTSIPVMWKLYSIPENKYSMQSILKNNCLPPFSSYISLSLPSSNSINQGSKYFICMNDKTQRTRIFHI</sequence>
<dbReference type="PROSITE" id="PS00107">
    <property type="entry name" value="PROTEIN_KINASE_ATP"/>
    <property type="match status" value="1"/>
</dbReference>
<dbReference type="PANTHER" id="PTHR24055">
    <property type="entry name" value="MITOGEN-ACTIVATED PROTEIN KINASE"/>
    <property type="match status" value="1"/>
</dbReference>
<dbReference type="OrthoDB" id="2158884at2759"/>
<dbReference type="SUPFAM" id="SSF56112">
    <property type="entry name" value="Protein kinase-like (PK-like)"/>
    <property type="match status" value="1"/>
</dbReference>
<dbReference type="CDD" id="cd07830">
    <property type="entry name" value="STKc_MAK_like"/>
    <property type="match status" value="1"/>
</dbReference>
<dbReference type="Pfam" id="PF00069">
    <property type="entry name" value="Pkinase"/>
    <property type="match status" value="1"/>
</dbReference>
<dbReference type="GO" id="GO:0004693">
    <property type="term" value="F:cyclin-dependent protein serine/threonine kinase activity"/>
    <property type="evidence" value="ECO:0007669"/>
    <property type="project" value="UniProtKB-EC"/>
</dbReference>
<dbReference type="Gene3D" id="1.10.510.10">
    <property type="entry name" value="Transferase(Phosphotransferase) domain 1"/>
    <property type="match status" value="1"/>
</dbReference>
<dbReference type="InterPro" id="IPR050117">
    <property type="entry name" value="MAPK"/>
</dbReference>
<evidence type="ECO:0000256" key="3">
    <source>
        <dbReference type="ARBA" id="ARBA00012425"/>
    </source>
</evidence>
<comment type="catalytic activity">
    <reaction evidence="12">
        <text>L-seryl-[protein] + ATP = O-phospho-L-seryl-[protein] + ADP + H(+)</text>
        <dbReference type="Rhea" id="RHEA:17989"/>
        <dbReference type="Rhea" id="RHEA-COMP:9863"/>
        <dbReference type="Rhea" id="RHEA-COMP:11604"/>
        <dbReference type="ChEBI" id="CHEBI:15378"/>
        <dbReference type="ChEBI" id="CHEBI:29999"/>
        <dbReference type="ChEBI" id="CHEBI:30616"/>
        <dbReference type="ChEBI" id="CHEBI:83421"/>
        <dbReference type="ChEBI" id="CHEBI:456216"/>
        <dbReference type="EC" id="2.7.11.24"/>
    </reaction>
</comment>
<evidence type="ECO:0000259" key="16">
    <source>
        <dbReference type="PROSITE" id="PS50011"/>
    </source>
</evidence>
<evidence type="ECO:0000256" key="10">
    <source>
        <dbReference type="ARBA" id="ARBA00047592"/>
    </source>
</evidence>
<dbReference type="InterPro" id="IPR000719">
    <property type="entry name" value="Prot_kinase_dom"/>
</dbReference>
<comment type="catalytic activity">
    <reaction evidence="10">
        <text>L-threonyl-[protein] + ATP = O-phospho-L-threonyl-[protein] + ADP + H(+)</text>
        <dbReference type="Rhea" id="RHEA:46608"/>
        <dbReference type="Rhea" id="RHEA-COMP:11060"/>
        <dbReference type="Rhea" id="RHEA-COMP:11605"/>
        <dbReference type="ChEBI" id="CHEBI:15378"/>
        <dbReference type="ChEBI" id="CHEBI:30013"/>
        <dbReference type="ChEBI" id="CHEBI:30616"/>
        <dbReference type="ChEBI" id="CHEBI:61977"/>
        <dbReference type="ChEBI" id="CHEBI:456216"/>
        <dbReference type="EC" id="2.7.11.24"/>
    </reaction>
</comment>
<evidence type="ECO:0000256" key="5">
    <source>
        <dbReference type="ARBA" id="ARBA00022553"/>
    </source>
</evidence>
<evidence type="ECO:0000256" key="4">
    <source>
        <dbReference type="ARBA" id="ARBA00022527"/>
    </source>
</evidence>
<evidence type="ECO:0000313" key="18">
    <source>
        <dbReference type="Proteomes" id="UP000657918"/>
    </source>
</evidence>
<dbReference type="EC" id="2.7.11.22" evidence="3"/>
<evidence type="ECO:0000256" key="7">
    <source>
        <dbReference type="ARBA" id="ARBA00022741"/>
    </source>
</evidence>
<dbReference type="GO" id="GO:0005524">
    <property type="term" value="F:ATP binding"/>
    <property type="evidence" value="ECO:0007669"/>
    <property type="project" value="UniProtKB-UniRule"/>
</dbReference>
<evidence type="ECO:0000256" key="11">
    <source>
        <dbReference type="ARBA" id="ARBA00047811"/>
    </source>
</evidence>
<name>A0A835N4Z2_9ROSI</name>
<keyword evidence="6" id="KW-0808">Transferase</keyword>
<keyword evidence="5" id="KW-0597">Phosphoprotein</keyword>
<evidence type="ECO:0000256" key="9">
    <source>
        <dbReference type="ARBA" id="ARBA00022840"/>
    </source>
</evidence>
<dbReference type="Gene3D" id="3.30.200.20">
    <property type="entry name" value="Phosphorylase Kinase, domain 1"/>
    <property type="match status" value="1"/>
</dbReference>
<gene>
    <name evidence="17" type="ORF">SADUNF_Sadunf03G0146700</name>
</gene>
<dbReference type="Proteomes" id="UP000657918">
    <property type="component" value="Unassembled WGS sequence"/>
</dbReference>